<name>A0AAD6AHR6_9TELE</name>
<reference evidence="2" key="1">
    <citation type="submission" date="2022-11" db="EMBL/GenBank/DDBJ databases">
        <title>Chromosome-level genome of Pogonophryne albipinna.</title>
        <authorList>
            <person name="Jo E."/>
        </authorList>
    </citation>
    <scope>NUCLEOTIDE SEQUENCE</scope>
    <source>
        <strain evidence="2">SGF0006</strain>
        <tissue evidence="2">Muscle</tissue>
    </source>
</reference>
<proteinExistence type="predicted"/>
<dbReference type="AlphaFoldDB" id="A0AAD6AHR6"/>
<keyword evidence="1" id="KW-1133">Transmembrane helix</keyword>
<feature type="transmembrane region" description="Helical" evidence="1">
    <location>
        <begin position="58"/>
        <end position="82"/>
    </location>
</feature>
<evidence type="ECO:0000313" key="3">
    <source>
        <dbReference type="Proteomes" id="UP001219934"/>
    </source>
</evidence>
<organism evidence="2 3">
    <name type="scientific">Pogonophryne albipinna</name>
    <dbReference type="NCBI Taxonomy" id="1090488"/>
    <lineage>
        <taxon>Eukaryota</taxon>
        <taxon>Metazoa</taxon>
        <taxon>Chordata</taxon>
        <taxon>Craniata</taxon>
        <taxon>Vertebrata</taxon>
        <taxon>Euteleostomi</taxon>
        <taxon>Actinopterygii</taxon>
        <taxon>Neopterygii</taxon>
        <taxon>Teleostei</taxon>
        <taxon>Neoteleostei</taxon>
        <taxon>Acanthomorphata</taxon>
        <taxon>Eupercaria</taxon>
        <taxon>Perciformes</taxon>
        <taxon>Notothenioidei</taxon>
        <taxon>Pogonophryne</taxon>
    </lineage>
</organism>
<accession>A0AAD6AHR6</accession>
<evidence type="ECO:0000256" key="1">
    <source>
        <dbReference type="SAM" id="Phobius"/>
    </source>
</evidence>
<dbReference type="EMBL" id="JAPTMU010000022">
    <property type="protein sequence ID" value="KAJ4924977.1"/>
    <property type="molecule type" value="Genomic_DNA"/>
</dbReference>
<protein>
    <submittedName>
        <fullName evidence="2">Uncharacterized protein</fullName>
    </submittedName>
</protein>
<keyword evidence="3" id="KW-1185">Reference proteome</keyword>
<comment type="caution">
    <text evidence="2">The sequence shown here is derived from an EMBL/GenBank/DDBJ whole genome shotgun (WGS) entry which is preliminary data.</text>
</comment>
<keyword evidence="1" id="KW-0472">Membrane</keyword>
<feature type="non-terminal residue" evidence="2">
    <location>
        <position position="1"/>
    </location>
</feature>
<dbReference type="Proteomes" id="UP001219934">
    <property type="component" value="Unassembled WGS sequence"/>
</dbReference>
<keyword evidence="1" id="KW-0812">Transmembrane</keyword>
<gene>
    <name evidence="2" type="ORF">JOQ06_003924</name>
</gene>
<evidence type="ECO:0000313" key="2">
    <source>
        <dbReference type="EMBL" id="KAJ4924977.1"/>
    </source>
</evidence>
<feature type="non-terminal residue" evidence="2">
    <location>
        <position position="97"/>
    </location>
</feature>
<sequence length="97" mass="11054">GGQRLRGVQRGWEGVTVEGAERQKRYLVGEGSQLRPLLCVLENNHVIRGLVERVIPPVFYLLLLSSIPLFFLPYADVFFTAFETPMTQRRLIRSPPS</sequence>